<name>A0ABT0VAY2_9HYPH</name>
<gene>
    <name evidence="2" type="ORF">NBH20_17490</name>
</gene>
<dbReference type="Proteomes" id="UP001155079">
    <property type="component" value="Unassembled WGS sequence"/>
</dbReference>
<dbReference type="EMBL" id="JAMQAY010000007">
    <property type="protein sequence ID" value="MCM2402964.1"/>
    <property type="molecule type" value="Genomic_DNA"/>
</dbReference>
<feature type="transmembrane region" description="Helical" evidence="1">
    <location>
        <begin position="539"/>
        <end position="557"/>
    </location>
</feature>
<keyword evidence="1" id="KW-0812">Transmembrane</keyword>
<keyword evidence="1" id="KW-0472">Membrane</keyword>
<organism evidence="2 3">
    <name type="scientific">Ciceribacter sichuanensis</name>
    <dbReference type="NCBI Taxonomy" id="2949647"/>
    <lineage>
        <taxon>Bacteria</taxon>
        <taxon>Pseudomonadati</taxon>
        <taxon>Pseudomonadota</taxon>
        <taxon>Alphaproteobacteria</taxon>
        <taxon>Hyphomicrobiales</taxon>
        <taxon>Rhizobiaceae</taxon>
        <taxon>Ciceribacter</taxon>
    </lineage>
</organism>
<accession>A0ABT0VAY2</accession>
<reference evidence="2 3" key="1">
    <citation type="submission" date="2022-06" db="EMBL/GenBank/DDBJ databases">
        <authorList>
            <person name="Sun Q."/>
        </authorList>
    </citation>
    <scope>NUCLEOTIDE SEQUENCE [LARGE SCALE GENOMIC DNA]</scope>
    <source>
        <strain evidence="2 3">S153</strain>
    </source>
</reference>
<evidence type="ECO:0000313" key="2">
    <source>
        <dbReference type="EMBL" id="MCM2402964.1"/>
    </source>
</evidence>
<dbReference type="RefSeq" id="WP_250946012.1">
    <property type="nucleotide sequence ID" value="NZ_JAMQAY010000007.1"/>
</dbReference>
<proteinExistence type="predicted"/>
<feature type="transmembrane region" description="Helical" evidence="1">
    <location>
        <begin position="446"/>
        <end position="464"/>
    </location>
</feature>
<feature type="transmembrane region" description="Helical" evidence="1">
    <location>
        <begin position="286"/>
        <end position="305"/>
    </location>
</feature>
<protein>
    <submittedName>
        <fullName evidence="2">DUF2207 domain-containing protein</fullName>
    </submittedName>
</protein>
<sequence length="637" mass="70306">MAGSTLLSSCNGREDIVSSAVILLSIDSVSSLKHAPFPDPSSFVTLPGKWRRLLSWFALLAFLPLLTACNDFDEEFSVRSAESTVTVSRDGFARVSETFLVRALVPLNYGGVYVDIPQRFLDAQGSSHWRDFVFLAARREGRDEHYSIENGVRGRSIYIGERHCKHCSPDLPVGMNEIGIEYRLGRLVREEAGRQILALPAYLGSIHDLRAEKKVKLTVPAGGKLRSSASAERGYKIESGGGNEFLVSFDAGDADRVSPDIEIEYPLGTFRTASDLDPIRWWLSDYSNAVLAALGSMIAASFIWLRLKQLKRNEASNLASIDHELLQRTSPALAAYLFRKGLADWRATGFFGSICRLAIMGEFRLSSAEASGEVERRNVNDRVGGLSSPFSREAWPPSLRVARGQLTWLPLSDARLNIGEALKRGKAEYSKAVLREFAEFQKQGKAGGSAFFITLLFICALIAYLAGLFYFVGAMFVVAAIAMMYIQLARHPERAGRSATDEQGALKVAILYLIGLPAAFFSLLAYIVRHPPYPEQMSAAIAIGFLIVLLVIALALPKPLTGQIRDMRDNVFLLRRYLLGEISGPAMSVETYERYLPLAIALDAEAAWTGAFDRWRADAGLASYKPDWLIKPIAREA</sequence>
<feature type="transmembrane region" description="Helical" evidence="1">
    <location>
        <begin position="470"/>
        <end position="488"/>
    </location>
</feature>
<keyword evidence="1" id="KW-1133">Transmembrane helix</keyword>
<evidence type="ECO:0000313" key="3">
    <source>
        <dbReference type="Proteomes" id="UP001155079"/>
    </source>
</evidence>
<feature type="transmembrane region" description="Helical" evidence="1">
    <location>
        <begin position="509"/>
        <end position="527"/>
    </location>
</feature>
<keyword evidence="3" id="KW-1185">Reference proteome</keyword>
<comment type="caution">
    <text evidence="2">The sequence shown here is derived from an EMBL/GenBank/DDBJ whole genome shotgun (WGS) entry which is preliminary data.</text>
</comment>
<evidence type="ECO:0000256" key="1">
    <source>
        <dbReference type="SAM" id="Phobius"/>
    </source>
</evidence>